<evidence type="ECO:0000313" key="2">
    <source>
        <dbReference type="EMBL" id="VEN52029.1"/>
    </source>
</evidence>
<evidence type="ECO:0000313" key="3">
    <source>
        <dbReference type="Proteomes" id="UP000410492"/>
    </source>
</evidence>
<keyword evidence="3" id="KW-1185">Reference proteome</keyword>
<accession>A0A653CWE0</accession>
<dbReference type="Proteomes" id="UP000410492">
    <property type="component" value="Unassembled WGS sequence"/>
</dbReference>
<evidence type="ECO:0000256" key="1">
    <source>
        <dbReference type="SAM" id="MobiDB-lite"/>
    </source>
</evidence>
<protein>
    <submittedName>
        <fullName evidence="2">Uncharacterized protein</fullName>
    </submittedName>
</protein>
<proteinExistence type="predicted"/>
<dbReference type="EMBL" id="CAACVG010009096">
    <property type="protein sequence ID" value="VEN52029.1"/>
    <property type="molecule type" value="Genomic_DNA"/>
</dbReference>
<reference evidence="2 3" key="1">
    <citation type="submission" date="2019-01" db="EMBL/GenBank/DDBJ databases">
        <authorList>
            <person name="Sayadi A."/>
        </authorList>
    </citation>
    <scope>NUCLEOTIDE SEQUENCE [LARGE SCALE GENOMIC DNA]</scope>
</reference>
<name>A0A653CWE0_CALMS</name>
<gene>
    <name evidence="2" type="ORF">CALMAC_LOCUS12308</name>
</gene>
<feature type="region of interest" description="Disordered" evidence="1">
    <location>
        <begin position="1"/>
        <end position="23"/>
    </location>
</feature>
<organism evidence="2 3">
    <name type="scientific">Callosobruchus maculatus</name>
    <name type="common">Southern cowpea weevil</name>
    <name type="synonym">Pulse bruchid</name>
    <dbReference type="NCBI Taxonomy" id="64391"/>
    <lineage>
        <taxon>Eukaryota</taxon>
        <taxon>Metazoa</taxon>
        <taxon>Ecdysozoa</taxon>
        <taxon>Arthropoda</taxon>
        <taxon>Hexapoda</taxon>
        <taxon>Insecta</taxon>
        <taxon>Pterygota</taxon>
        <taxon>Neoptera</taxon>
        <taxon>Endopterygota</taxon>
        <taxon>Coleoptera</taxon>
        <taxon>Polyphaga</taxon>
        <taxon>Cucujiformia</taxon>
        <taxon>Chrysomeloidea</taxon>
        <taxon>Chrysomelidae</taxon>
        <taxon>Bruchinae</taxon>
        <taxon>Bruchini</taxon>
        <taxon>Callosobruchus</taxon>
    </lineage>
</organism>
<dbReference type="AlphaFoldDB" id="A0A653CWE0"/>
<feature type="compositionally biased region" description="Polar residues" evidence="1">
    <location>
        <begin position="54"/>
        <end position="68"/>
    </location>
</feature>
<sequence>MKKKRKPEKNGHVRPPTRNAVHEQVRARGCISVIPVQAHAQNRQPSIESEHNLKPSTKTTLSTVCEHE</sequence>
<feature type="region of interest" description="Disordered" evidence="1">
    <location>
        <begin position="40"/>
        <end position="68"/>
    </location>
</feature>